<dbReference type="AlphaFoldDB" id="A0A0C2Z5Z1"/>
<evidence type="ECO:0000313" key="1">
    <source>
        <dbReference type="EMBL" id="KIM57433.1"/>
    </source>
</evidence>
<sequence length="124" mass="14292">MQHPSSAVTLQLCTVTYLLIRPDRPRTLHLQNIDWTLVRLLQRASAAEDAWLIPYLVSSRTRLKYSEAFKLIFRTFQGTNAMHPIDAGPYNSRSKTLKGDRIRGSNYNDQECTQPFDEIVCHGR</sequence>
<dbReference type="HOGENOM" id="CLU_2005287_0_0_1"/>
<evidence type="ECO:0000313" key="2">
    <source>
        <dbReference type="Proteomes" id="UP000053989"/>
    </source>
</evidence>
<organism evidence="1 2">
    <name type="scientific">Scleroderma citrinum Foug A</name>
    <dbReference type="NCBI Taxonomy" id="1036808"/>
    <lineage>
        <taxon>Eukaryota</taxon>
        <taxon>Fungi</taxon>
        <taxon>Dikarya</taxon>
        <taxon>Basidiomycota</taxon>
        <taxon>Agaricomycotina</taxon>
        <taxon>Agaricomycetes</taxon>
        <taxon>Agaricomycetidae</taxon>
        <taxon>Boletales</taxon>
        <taxon>Sclerodermatineae</taxon>
        <taxon>Sclerodermataceae</taxon>
        <taxon>Scleroderma</taxon>
    </lineage>
</organism>
<accession>A0A0C2Z5Z1</accession>
<gene>
    <name evidence="1" type="ORF">SCLCIDRAFT_1219491</name>
</gene>
<protein>
    <submittedName>
        <fullName evidence="1">Uncharacterized protein</fullName>
    </submittedName>
</protein>
<dbReference type="EMBL" id="KN822101">
    <property type="protein sequence ID" value="KIM57433.1"/>
    <property type="molecule type" value="Genomic_DNA"/>
</dbReference>
<reference evidence="2" key="2">
    <citation type="submission" date="2015-01" db="EMBL/GenBank/DDBJ databases">
        <title>Evolutionary Origins and Diversification of the Mycorrhizal Mutualists.</title>
        <authorList>
            <consortium name="DOE Joint Genome Institute"/>
            <consortium name="Mycorrhizal Genomics Consortium"/>
            <person name="Kohler A."/>
            <person name="Kuo A."/>
            <person name="Nagy L.G."/>
            <person name="Floudas D."/>
            <person name="Copeland A."/>
            <person name="Barry K.W."/>
            <person name="Cichocki N."/>
            <person name="Veneault-Fourrey C."/>
            <person name="LaButti K."/>
            <person name="Lindquist E.A."/>
            <person name="Lipzen A."/>
            <person name="Lundell T."/>
            <person name="Morin E."/>
            <person name="Murat C."/>
            <person name="Riley R."/>
            <person name="Ohm R."/>
            <person name="Sun H."/>
            <person name="Tunlid A."/>
            <person name="Henrissat B."/>
            <person name="Grigoriev I.V."/>
            <person name="Hibbett D.S."/>
            <person name="Martin F."/>
        </authorList>
    </citation>
    <scope>NUCLEOTIDE SEQUENCE [LARGE SCALE GENOMIC DNA]</scope>
    <source>
        <strain evidence="2">Foug A</strain>
    </source>
</reference>
<dbReference type="Proteomes" id="UP000053989">
    <property type="component" value="Unassembled WGS sequence"/>
</dbReference>
<proteinExistence type="predicted"/>
<reference evidence="1 2" key="1">
    <citation type="submission" date="2014-04" db="EMBL/GenBank/DDBJ databases">
        <authorList>
            <consortium name="DOE Joint Genome Institute"/>
            <person name="Kuo A."/>
            <person name="Kohler A."/>
            <person name="Nagy L.G."/>
            <person name="Floudas D."/>
            <person name="Copeland A."/>
            <person name="Barry K.W."/>
            <person name="Cichocki N."/>
            <person name="Veneault-Fourrey C."/>
            <person name="LaButti K."/>
            <person name="Lindquist E.A."/>
            <person name="Lipzen A."/>
            <person name="Lundell T."/>
            <person name="Morin E."/>
            <person name="Murat C."/>
            <person name="Sun H."/>
            <person name="Tunlid A."/>
            <person name="Henrissat B."/>
            <person name="Grigoriev I.V."/>
            <person name="Hibbett D.S."/>
            <person name="Martin F."/>
            <person name="Nordberg H.P."/>
            <person name="Cantor M.N."/>
            <person name="Hua S.X."/>
        </authorList>
    </citation>
    <scope>NUCLEOTIDE SEQUENCE [LARGE SCALE GENOMIC DNA]</scope>
    <source>
        <strain evidence="1 2">Foug A</strain>
    </source>
</reference>
<name>A0A0C2Z5Z1_9AGAM</name>
<keyword evidence="2" id="KW-1185">Reference proteome</keyword>
<dbReference type="InParanoid" id="A0A0C2Z5Z1"/>